<dbReference type="CDD" id="cd03232">
    <property type="entry name" value="ABCG_PDR_domain2"/>
    <property type="match status" value="1"/>
</dbReference>
<sequence length="1520" mass="169064">MASSAPFGVLPQAGAVAIAAEEKINPKGNASTYYKDTGGRTSEKTGQESFDSADDEYLKPQIHELAKALTYHSVRDGAGEHINPFAESDNPVLDPSSEKFNYQAWMKTVLAIHSRDPARFPKRVAGIAYKNLSAHGFGEATDYQKTFGNYPLEIPSLLKRLMGRRQQTKIQILRNFDGLIRSGEMLVVLGRPGSGCSTLLKTISGETDGYFIDENSHINYQGISAEQMHNDFRGECIYQAETDVHFPQLTVQQTLQFAAKARAPRNRIEGVTREQYAEHMAAVITAVFGLNHTVNTKVGNDFIRGVSGGERKRVSIAEAALGGSPLQCWDNSTRGLDSATALEFVKTLRLSTDLAGSAAVVAIYQASQSIYDVFDKVAVLYEGRQIYFGEKNAAKRYFLEMGFECPVRQTTGDFLTSITSPAERVTRPGFEGKTPYTPDEFAAAWYKSEDRAQLLREIEDFDTSYPVGGPSLEKFKDGRRAAQSKNQRIKSPYTLSVVQQIKLCVGRGFQRLQGDMTLMLTGFIGNTVMALIIGSVFYNLENNTAALYSKGALLFFAILMAAFQSALEILTLYAQRPIVEKQAKYAFYHPFAEAIASMLCDLPNKLGTATCFNLALYFMTNLRRAPQYFFVFYLFAFVCTLTISMYFRSIAAMSRTLSQAMTPAAIFILALIIYTGFAIPTRDMHPWFRWINWLNPVGYAFEALMINEFHNRKIPCSPEQFVPVGPGYENVAPDQRICSTTGAAAGADFVDGDTYLRVNFQYEHAHLWRNLGIMIALMVFGCTVYLVCTEYISAKKSKGEILLFRRGKVPDLGSKRPDEEANEDDRVTTKAVLTRTKTVPDAPPSIVKQTAVFHWDAVTYDIKIKGEPRRLLDEVDGWVIPGTLTALMGVSGAGKTTLLDVLASRVNMGVVFGELLVDGRERDTGFQRKTGYVQQQDLHLSTSTVREALTFSAVLRQSRTIPHKEKLAYVDEVIKVLEMEAYADAVVGVPGEGLNVEQRKRLTIGVELAAKPALLLFLDEPTSGLDSQTAWSILALLRKLADNGQAILCTIHQPSAILFQEFDRLLFLAKGGRTVYFGGIGKDSRILTEYFEKNGSSKFGSEENPAEKMLEVIGAAPGSSTDIDWPKVWRESPERQAVKAELSRMKETLSQKPVDDDPTALDHFAAPPSVQLPAVLIRVFQQYWRTPSYLYSKVALCAAVGLFVGFSFWDAPTSLQGLQNQLFAVFMLLVVFGNLSQQIMPHFVTQRALYESRERPSKTYSWIIFMVSNLIVEMPWNTLGGLLLFFTWYYPIGLYRNAQPTDAVAERGGLMFLFLWTFVIFAGTFTHLVVAGIDTAETAGNIGNLLFSLCLIFNGYAFISSPHCVPIPGGVSEAEKLTFFSVLASPDALPRFWIFMYRVSPFSYLVSGMLSTGLANTRVVCSSIEYLHINPPPGDTCESFLQKYKDMAGGYVLNPEATTDCSYCSVEFTNVFLKGVSANYGDRWRNLGILWVFIVFNCFGAIGLYWLARVPKKAKKSEKE</sequence>
<keyword evidence="6" id="KW-0067">ATP-binding</keyword>
<dbReference type="InParanoid" id="A0A218Z5C6"/>
<evidence type="ECO:0000256" key="7">
    <source>
        <dbReference type="ARBA" id="ARBA00022989"/>
    </source>
</evidence>
<keyword evidence="7 10" id="KW-1133">Transmembrane helix</keyword>
<feature type="transmembrane region" description="Helical" evidence="10">
    <location>
        <begin position="1221"/>
        <end position="1239"/>
    </location>
</feature>
<gene>
    <name evidence="12" type="ORF">B2J93_7224</name>
</gene>
<feature type="region of interest" description="Disordered" evidence="9">
    <location>
        <begin position="27"/>
        <end position="50"/>
    </location>
</feature>
<dbReference type="GO" id="GO:0140359">
    <property type="term" value="F:ABC-type transporter activity"/>
    <property type="evidence" value="ECO:0007669"/>
    <property type="project" value="InterPro"/>
</dbReference>
<evidence type="ECO:0000256" key="5">
    <source>
        <dbReference type="ARBA" id="ARBA00022741"/>
    </source>
</evidence>
<dbReference type="SUPFAM" id="SSF52540">
    <property type="entry name" value="P-loop containing nucleoside triphosphate hydrolases"/>
    <property type="match status" value="2"/>
</dbReference>
<dbReference type="GO" id="GO:0005524">
    <property type="term" value="F:ATP binding"/>
    <property type="evidence" value="ECO:0007669"/>
    <property type="project" value="UniProtKB-KW"/>
</dbReference>
<dbReference type="SMART" id="SM00382">
    <property type="entry name" value="AAA"/>
    <property type="match status" value="2"/>
</dbReference>
<keyword evidence="5" id="KW-0547">Nucleotide-binding</keyword>
<evidence type="ECO:0000313" key="13">
    <source>
        <dbReference type="Proteomes" id="UP000242519"/>
    </source>
</evidence>
<feature type="transmembrane region" description="Helical" evidence="10">
    <location>
        <begin position="1489"/>
        <end position="1508"/>
    </location>
</feature>
<dbReference type="Proteomes" id="UP000242519">
    <property type="component" value="Unassembled WGS sequence"/>
</dbReference>
<feature type="transmembrane region" description="Helical" evidence="10">
    <location>
        <begin position="518"/>
        <end position="540"/>
    </location>
</feature>
<dbReference type="FunFam" id="3.40.50.300:FF:000881">
    <property type="entry name" value="ABC multidrug transporter A-1"/>
    <property type="match status" value="1"/>
</dbReference>
<evidence type="ECO:0000259" key="11">
    <source>
        <dbReference type="PROSITE" id="PS50893"/>
    </source>
</evidence>
<dbReference type="InterPro" id="IPR034003">
    <property type="entry name" value="ABCG_PDR_2"/>
</dbReference>
<name>A0A218Z5C6_9HELO</name>
<organism evidence="12 13">
    <name type="scientific">Diplocarpon coronariae</name>
    <dbReference type="NCBI Taxonomy" id="2795749"/>
    <lineage>
        <taxon>Eukaryota</taxon>
        <taxon>Fungi</taxon>
        <taxon>Dikarya</taxon>
        <taxon>Ascomycota</taxon>
        <taxon>Pezizomycotina</taxon>
        <taxon>Leotiomycetes</taxon>
        <taxon>Helotiales</taxon>
        <taxon>Drepanopezizaceae</taxon>
        <taxon>Diplocarpon</taxon>
    </lineage>
</organism>
<feature type="transmembrane region" description="Helical" evidence="10">
    <location>
        <begin position="1342"/>
        <end position="1359"/>
    </location>
</feature>
<feature type="transmembrane region" description="Helical" evidence="10">
    <location>
        <begin position="1190"/>
        <end position="1209"/>
    </location>
</feature>
<dbReference type="InterPro" id="IPR027417">
    <property type="entry name" value="P-loop_NTPase"/>
</dbReference>
<evidence type="ECO:0000256" key="3">
    <source>
        <dbReference type="ARBA" id="ARBA00022448"/>
    </source>
</evidence>
<dbReference type="STRING" id="503106.A0A218Z5C6"/>
<feature type="compositionally biased region" description="Basic and acidic residues" evidence="9">
    <location>
        <begin position="37"/>
        <end position="46"/>
    </location>
</feature>
<feature type="transmembrane region" description="Helical" evidence="10">
    <location>
        <begin position="1260"/>
        <end position="1290"/>
    </location>
</feature>
<feature type="transmembrane region" description="Helical" evidence="10">
    <location>
        <begin position="552"/>
        <end position="574"/>
    </location>
</feature>
<dbReference type="FunFam" id="3.40.50.300:FF:000054">
    <property type="entry name" value="ABC multidrug transporter atrF"/>
    <property type="match status" value="1"/>
</dbReference>
<reference evidence="12 13" key="1">
    <citation type="submission" date="2017-04" db="EMBL/GenBank/DDBJ databases">
        <title>Draft genome sequence of Marssonina coronaria NL1: causal agent of apple blotch.</title>
        <authorList>
            <person name="Cheng Q."/>
        </authorList>
    </citation>
    <scope>NUCLEOTIDE SEQUENCE [LARGE SCALE GENOMIC DNA]</scope>
    <source>
        <strain evidence="12 13">NL1</strain>
    </source>
</reference>
<proteinExistence type="inferred from homology"/>
<dbReference type="InterPro" id="IPR003593">
    <property type="entry name" value="AAA+_ATPase"/>
</dbReference>
<dbReference type="PROSITE" id="PS00211">
    <property type="entry name" value="ABC_TRANSPORTER_1"/>
    <property type="match status" value="1"/>
</dbReference>
<evidence type="ECO:0000313" key="12">
    <source>
        <dbReference type="EMBL" id="OWP03198.1"/>
    </source>
</evidence>
<evidence type="ECO:0000256" key="2">
    <source>
        <dbReference type="ARBA" id="ARBA00006012"/>
    </source>
</evidence>
<comment type="caution">
    <text evidence="12">The sequence shown here is derived from an EMBL/GenBank/DDBJ whole genome shotgun (WGS) entry which is preliminary data.</text>
</comment>
<dbReference type="OrthoDB" id="245989at2759"/>
<evidence type="ECO:0000256" key="6">
    <source>
        <dbReference type="ARBA" id="ARBA00022840"/>
    </source>
</evidence>
<evidence type="ECO:0000256" key="9">
    <source>
        <dbReference type="SAM" id="MobiDB-lite"/>
    </source>
</evidence>
<dbReference type="Pfam" id="PF00005">
    <property type="entry name" value="ABC_tran"/>
    <property type="match status" value="2"/>
</dbReference>
<dbReference type="InterPro" id="IPR034001">
    <property type="entry name" value="ABCG_PDR_1"/>
</dbReference>
<protein>
    <recommendedName>
        <fullName evidence="11">ABC transporter domain-containing protein</fullName>
    </recommendedName>
</protein>
<feature type="transmembrane region" description="Helical" evidence="10">
    <location>
        <begin position="767"/>
        <end position="788"/>
    </location>
</feature>
<dbReference type="Pfam" id="PF19055">
    <property type="entry name" value="ABC2_membrane_7"/>
    <property type="match status" value="1"/>
</dbReference>
<feature type="domain" description="ABC transporter" evidence="11">
    <location>
        <begin position="853"/>
        <end position="1095"/>
    </location>
</feature>
<feature type="transmembrane region" description="Helical" evidence="10">
    <location>
        <begin position="1310"/>
        <end position="1330"/>
    </location>
</feature>
<dbReference type="GO" id="GO:0016020">
    <property type="term" value="C:membrane"/>
    <property type="evidence" value="ECO:0007669"/>
    <property type="project" value="UniProtKB-SubCell"/>
</dbReference>
<dbReference type="Pfam" id="PF06422">
    <property type="entry name" value="PDR_CDR"/>
    <property type="match status" value="1"/>
</dbReference>
<dbReference type="Pfam" id="PF14510">
    <property type="entry name" value="ABC_trans_N"/>
    <property type="match status" value="1"/>
</dbReference>
<comment type="similarity">
    <text evidence="2">Belongs to the ABC transporter superfamily. ABCG family. PDR (TC 3.A.1.205) subfamily.</text>
</comment>
<feature type="transmembrane region" description="Helical" evidence="10">
    <location>
        <begin position="628"/>
        <end position="648"/>
    </location>
</feature>
<evidence type="ECO:0000256" key="1">
    <source>
        <dbReference type="ARBA" id="ARBA00004141"/>
    </source>
</evidence>
<evidence type="ECO:0000256" key="10">
    <source>
        <dbReference type="SAM" id="Phobius"/>
    </source>
</evidence>
<dbReference type="EMBL" id="MZNU01000188">
    <property type="protein sequence ID" value="OWP03198.1"/>
    <property type="molecule type" value="Genomic_DNA"/>
</dbReference>
<dbReference type="Pfam" id="PF01061">
    <property type="entry name" value="ABC2_membrane"/>
    <property type="match status" value="2"/>
</dbReference>
<dbReference type="GO" id="GO:0016887">
    <property type="term" value="F:ATP hydrolysis activity"/>
    <property type="evidence" value="ECO:0007669"/>
    <property type="project" value="InterPro"/>
</dbReference>
<dbReference type="PROSITE" id="PS50893">
    <property type="entry name" value="ABC_TRANSPORTER_2"/>
    <property type="match status" value="2"/>
</dbReference>
<comment type="subcellular location">
    <subcellularLocation>
        <location evidence="1">Membrane</location>
        <topology evidence="1">Multi-pass membrane protein</topology>
    </subcellularLocation>
</comment>
<keyword evidence="13" id="KW-1185">Reference proteome</keyword>
<feature type="transmembrane region" description="Helical" evidence="10">
    <location>
        <begin position="660"/>
        <end position="679"/>
    </location>
</feature>
<keyword evidence="8 10" id="KW-0472">Membrane</keyword>
<feature type="domain" description="ABC transporter" evidence="11">
    <location>
        <begin position="152"/>
        <end position="407"/>
    </location>
</feature>
<dbReference type="InterPro" id="IPR013525">
    <property type="entry name" value="ABC2_TM"/>
</dbReference>
<keyword evidence="3" id="KW-0813">Transport</keyword>
<dbReference type="InterPro" id="IPR017871">
    <property type="entry name" value="ABC_transporter-like_CS"/>
</dbReference>
<keyword evidence="4 10" id="KW-0812">Transmembrane</keyword>
<dbReference type="InterPro" id="IPR003439">
    <property type="entry name" value="ABC_transporter-like_ATP-bd"/>
</dbReference>
<evidence type="ECO:0000256" key="8">
    <source>
        <dbReference type="ARBA" id="ARBA00023136"/>
    </source>
</evidence>
<dbReference type="Gene3D" id="3.40.50.300">
    <property type="entry name" value="P-loop containing nucleotide triphosphate hydrolases"/>
    <property type="match status" value="2"/>
</dbReference>
<dbReference type="InterPro" id="IPR010929">
    <property type="entry name" value="PDR_CDR_ABC"/>
</dbReference>
<dbReference type="PANTHER" id="PTHR19241">
    <property type="entry name" value="ATP-BINDING CASSETTE TRANSPORTER"/>
    <property type="match status" value="1"/>
</dbReference>
<accession>A0A218Z5C6</accession>
<dbReference type="InterPro" id="IPR029481">
    <property type="entry name" value="ABC_trans_N"/>
</dbReference>
<dbReference type="InterPro" id="IPR043926">
    <property type="entry name" value="ABCG_dom"/>
</dbReference>
<dbReference type="FunCoup" id="A0A218Z5C6">
    <property type="interactions" value="333"/>
</dbReference>
<evidence type="ECO:0000256" key="4">
    <source>
        <dbReference type="ARBA" id="ARBA00022692"/>
    </source>
</evidence>
<dbReference type="CDD" id="cd03233">
    <property type="entry name" value="ABCG_PDR_domain1"/>
    <property type="match status" value="1"/>
</dbReference>